<keyword evidence="5" id="KW-0735">Signal-anchor</keyword>
<keyword evidence="7 9" id="KW-0472">Membrane</keyword>
<dbReference type="Pfam" id="PF04573">
    <property type="entry name" value="SPC22"/>
    <property type="match status" value="1"/>
</dbReference>
<evidence type="ECO:0000313" key="10">
    <source>
        <dbReference type="EMBL" id="KAF6004229.1"/>
    </source>
</evidence>
<evidence type="ECO:0000313" key="11">
    <source>
        <dbReference type="Proteomes" id="UP000530660"/>
    </source>
</evidence>
<dbReference type="PANTHER" id="PTHR12804">
    <property type="entry name" value="MICROSOMAL SIGNAL PEPTIDASE 23 KD SUBUNIT SPC22/23"/>
    <property type="match status" value="1"/>
</dbReference>
<evidence type="ECO:0000256" key="3">
    <source>
        <dbReference type="ARBA" id="ARBA00022692"/>
    </source>
</evidence>
<dbReference type="AlphaFoldDB" id="A0A7J7INF6"/>
<dbReference type="OrthoDB" id="10261524at2759"/>
<evidence type="ECO:0000256" key="4">
    <source>
        <dbReference type="ARBA" id="ARBA00022824"/>
    </source>
</evidence>
<organism evidence="10 11">
    <name type="scientific">Cyanidiococcus yangmingshanensis</name>
    <dbReference type="NCBI Taxonomy" id="2690220"/>
    <lineage>
        <taxon>Eukaryota</taxon>
        <taxon>Rhodophyta</taxon>
        <taxon>Bangiophyceae</taxon>
        <taxon>Cyanidiales</taxon>
        <taxon>Cyanidiaceae</taxon>
        <taxon>Cyanidiococcus</taxon>
    </lineage>
</organism>
<dbReference type="GO" id="GO:0006465">
    <property type="term" value="P:signal peptide processing"/>
    <property type="evidence" value="ECO:0007669"/>
    <property type="project" value="InterPro"/>
</dbReference>
<comment type="subcellular location">
    <subcellularLocation>
        <location evidence="1">Endoplasmic reticulum membrane</location>
        <topology evidence="1">Single-pass type II membrane protein</topology>
    </subcellularLocation>
</comment>
<keyword evidence="4" id="KW-0256">Endoplasmic reticulum</keyword>
<evidence type="ECO:0000256" key="9">
    <source>
        <dbReference type="SAM" id="Phobius"/>
    </source>
</evidence>
<proteinExistence type="inferred from homology"/>
<sequence length="171" mass="19048">MVAASWKQRLSSYFATCLFWFCVVLAVQVALSSFLVRRKPEIALKAIEGHLLRLQTATAYAPETAFLSFDLQADLRPILSGTTRQVYVYVTAEAGNASSCAVLWDYVVGSERDAVINLSNQRAKYPLRAFPGETLRGVSVTLRLHYMVMPYIGIYHKRAAEGSARLVILNV</sequence>
<feature type="transmembrane region" description="Helical" evidence="9">
    <location>
        <begin position="12"/>
        <end position="36"/>
    </location>
</feature>
<dbReference type="GO" id="GO:0005787">
    <property type="term" value="C:signal peptidase complex"/>
    <property type="evidence" value="ECO:0007669"/>
    <property type="project" value="InterPro"/>
</dbReference>
<dbReference type="EMBL" id="VWRR01000004">
    <property type="protein sequence ID" value="KAF6004229.1"/>
    <property type="molecule type" value="Genomic_DNA"/>
</dbReference>
<comment type="similarity">
    <text evidence="2">Belongs to the SPCS3 family.</text>
</comment>
<gene>
    <name evidence="10" type="primary">SPCS3</name>
    <name evidence="10" type="ORF">F1559_004077</name>
</gene>
<keyword evidence="3 9" id="KW-0812">Transmembrane</keyword>
<keyword evidence="11" id="KW-1185">Reference proteome</keyword>
<dbReference type="Proteomes" id="UP000530660">
    <property type="component" value="Unassembled WGS sequence"/>
</dbReference>
<dbReference type="PANTHER" id="PTHR12804:SF0">
    <property type="entry name" value="SIGNAL PEPTIDASE COMPLEX SUBUNIT 3"/>
    <property type="match status" value="1"/>
</dbReference>
<name>A0A7J7INF6_9RHOD</name>
<keyword evidence="6 9" id="KW-1133">Transmembrane helix</keyword>
<comment type="caution">
    <text evidence="10">The sequence shown here is derived from an EMBL/GenBank/DDBJ whole genome shotgun (WGS) entry which is preliminary data.</text>
</comment>
<dbReference type="InterPro" id="IPR007653">
    <property type="entry name" value="SPC3"/>
</dbReference>
<dbReference type="GO" id="GO:0045047">
    <property type="term" value="P:protein targeting to ER"/>
    <property type="evidence" value="ECO:0007669"/>
    <property type="project" value="TreeGrafter"/>
</dbReference>
<protein>
    <recommendedName>
        <fullName evidence="8">Signal peptidase complex subunit 3</fullName>
    </recommendedName>
</protein>
<evidence type="ECO:0000256" key="7">
    <source>
        <dbReference type="ARBA" id="ARBA00023136"/>
    </source>
</evidence>
<reference evidence="10 11" key="1">
    <citation type="journal article" date="2020" name="J. Phycol.">
        <title>Comparative genome analysis reveals Cyanidiococcus gen. nov., a new extremophilic red algal genus sister to Cyanidioschyzon (Cyanidioschyzonaceae, Rhodophyta).</title>
        <authorList>
            <person name="Liu S.-L."/>
            <person name="Chiang Y.-R."/>
            <person name="Yoon H.S."/>
            <person name="Fu H.-Y."/>
        </authorList>
    </citation>
    <scope>NUCLEOTIDE SEQUENCE [LARGE SCALE GENOMIC DNA]</scope>
    <source>
        <strain evidence="10 11">THAL066</strain>
    </source>
</reference>
<evidence type="ECO:0000256" key="1">
    <source>
        <dbReference type="ARBA" id="ARBA00004648"/>
    </source>
</evidence>
<evidence type="ECO:0000256" key="8">
    <source>
        <dbReference type="ARBA" id="ARBA00029556"/>
    </source>
</evidence>
<accession>A0A7J7INF6</accession>
<evidence type="ECO:0000256" key="5">
    <source>
        <dbReference type="ARBA" id="ARBA00022968"/>
    </source>
</evidence>
<evidence type="ECO:0000256" key="6">
    <source>
        <dbReference type="ARBA" id="ARBA00022989"/>
    </source>
</evidence>
<dbReference type="PIRSF" id="PIRSF016089">
    <property type="entry name" value="SPC22"/>
    <property type="match status" value="1"/>
</dbReference>
<evidence type="ECO:0000256" key="2">
    <source>
        <dbReference type="ARBA" id="ARBA00009289"/>
    </source>
</evidence>